<evidence type="ECO:0000256" key="1">
    <source>
        <dbReference type="ARBA" id="ARBA00009179"/>
    </source>
</evidence>
<proteinExistence type="inferred from homology"/>
<dbReference type="Gene3D" id="3.90.226.10">
    <property type="entry name" value="2-enoyl-CoA Hydratase, Chain A, domain 1"/>
    <property type="match status" value="1"/>
</dbReference>
<dbReference type="GO" id="GO:0004175">
    <property type="term" value="F:endopeptidase activity"/>
    <property type="evidence" value="ECO:0007669"/>
    <property type="project" value="TreeGrafter"/>
</dbReference>
<dbReference type="CDD" id="cd06782">
    <property type="entry name" value="cpPDZ_CPP-like"/>
    <property type="match status" value="1"/>
</dbReference>
<dbReference type="GO" id="GO:0008236">
    <property type="term" value="F:serine-type peptidase activity"/>
    <property type="evidence" value="ECO:0007669"/>
    <property type="project" value="UniProtKB-KW"/>
</dbReference>
<dbReference type="RefSeq" id="WP_207680095.1">
    <property type="nucleotide sequence ID" value="NZ_CP061800.1"/>
</dbReference>
<dbReference type="Proteomes" id="UP000663722">
    <property type="component" value="Chromosome"/>
</dbReference>
<protein>
    <submittedName>
        <fullName evidence="8">Peptidase, S41 family</fullName>
    </submittedName>
</protein>
<evidence type="ECO:0000259" key="7">
    <source>
        <dbReference type="PROSITE" id="PS50106"/>
    </source>
</evidence>
<dbReference type="FunFam" id="3.90.226.10:FF:000029">
    <property type="entry name" value="Peptidase, S41 family"/>
    <property type="match status" value="1"/>
</dbReference>
<evidence type="ECO:0000256" key="6">
    <source>
        <dbReference type="SAM" id="MobiDB-lite"/>
    </source>
</evidence>
<dbReference type="SUPFAM" id="SSF50156">
    <property type="entry name" value="PDZ domain-like"/>
    <property type="match status" value="1"/>
</dbReference>
<feature type="domain" description="PDZ" evidence="7">
    <location>
        <begin position="89"/>
        <end position="157"/>
    </location>
</feature>
<dbReference type="InterPro" id="IPR004447">
    <property type="entry name" value="Peptidase_S41A"/>
</dbReference>
<keyword evidence="4 5" id="KW-0720">Serine protease</keyword>
<evidence type="ECO:0000313" key="8">
    <source>
        <dbReference type="EMBL" id="QTA92933.1"/>
    </source>
</evidence>
<keyword evidence="2 5" id="KW-0645">Protease</keyword>
<evidence type="ECO:0000313" key="9">
    <source>
        <dbReference type="Proteomes" id="UP000663722"/>
    </source>
</evidence>
<comment type="similarity">
    <text evidence="1 5">Belongs to the peptidase S41A family.</text>
</comment>
<evidence type="ECO:0000256" key="2">
    <source>
        <dbReference type="ARBA" id="ARBA00022670"/>
    </source>
</evidence>
<organism evidence="8 9">
    <name type="scientific">Desulfonema magnum</name>
    <dbReference type="NCBI Taxonomy" id="45655"/>
    <lineage>
        <taxon>Bacteria</taxon>
        <taxon>Pseudomonadati</taxon>
        <taxon>Thermodesulfobacteriota</taxon>
        <taxon>Desulfobacteria</taxon>
        <taxon>Desulfobacterales</taxon>
        <taxon>Desulfococcaceae</taxon>
        <taxon>Desulfonema</taxon>
    </lineage>
</organism>
<evidence type="ECO:0000256" key="5">
    <source>
        <dbReference type="RuleBase" id="RU004404"/>
    </source>
</evidence>
<dbReference type="InterPro" id="IPR041489">
    <property type="entry name" value="PDZ_6"/>
</dbReference>
<dbReference type="InterPro" id="IPR055210">
    <property type="entry name" value="CtpA/B_N"/>
</dbReference>
<dbReference type="PANTHER" id="PTHR32060">
    <property type="entry name" value="TAIL-SPECIFIC PROTEASE"/>
    <property type="match status" value="1"/>
</dbReference>
<evidence type="ECO:0000256" key="4">
    <source>
        <dbReference type="ARBA" id="ARBA00022825"/>
    </source>
</evidence>
<dbReference type="NCBIfam" id="TIGR00225">
    <property type="entry name" value="prc"/>
    <property type="match status" value="1"/>
</dbReference>
<dbReference type="PANTHER" id="PTHR32060:SF30">
    <property type="entry name" value="CARBOXY-TERMINAL PROCESSING PROTEASE CTPA"/>
    <property type="match status" value="1"/>
</dbReference>
<feature type="compositionally biased region" description="Acidic residues" evidence="6">
    <location>
        <begin position="394"/>
        <end position="411"/>
    </location>
</feature>
<dbReference type="SMART" id="SM00228">
    <property type="entry name" value="PDZ"/>
    <property type="match status" value="1"/>
</dbReference>
<dbReference type="InterPro" id="IPR005151">
    <property type="entry name" value="Tail-specific_protease"/>
</dbReference>
<dbReference type="KEGG" id="dmm:dnm_090260"/>
<dbReference type="Gene3D" id="3.30.750.44">
    <property type="match status" value="1"/>
</dbReference>
<dbReference type="InterPro" id="IPR029045">
    <property type="entry name" value="ClpP/crotonase-like_dom_sf"/>
</dbReference>
<dbReference type="FunFam" id="2.30.42.10:FF:000063">
    <property type="entry name" value="Peptidase, S41 family"/>
    <property type="match status" value="1"/>
</dbReference>
<sequence length="459" mass="51311">MVRKKRQHFRLWLVVGIAVLFCTVGSGFYRDLSADDETYKGLKIFSDVIELVEKNYVDPVDTKELIQKAVQGMVSSLDPHSQLLPPEAFEELQIDTKGEFGGIGIVITMQKGVLTVISPIEGTPAYKAGVQAGDIIIKVDGESTKDMMLWEAVKKMRGPEGEPVTITIVRKGEAKPIDFNLIRDNIPIESVKHLVLKPGYGYVRITNFQENTAEDLKAALDKLESGNTPLKGLILDLRDNPGGLLNQAIRVSDLFLEKGTIVSIKGRLKKHTKVFKARRDRHKRNYPIVTLINGGSASASEIVAGALQDHKRAVILGTTSFGKGSVQTVETLRDGYGLKFTIARYYTPNERSIQAQGIEPDIEVKTRFIEEEENGEEEDGLLKEKDLKNHLEAYPEEEETEGTESEPDDKEDGGKKKSKKRKTDYRYGPLNIEGLQEDNQIMRALEILVGYGIFKESRY</sequence>
<dbReference type="InterPro" id="IPR001478">
    <property type="entry name" value="PDZ"/>
</dbReference>
<dbReference type="AlphaFoldDB" id="A0A975BWG6"/>
<name>A0A975BWG6_9BACT</name>
<dbReference type="EMBL" id="CP061800">
    <property type="protein sequence ID" value="QTA92933.1"/>
    <property type="molecule type" value="Genomic_DNA"/>
</dbReference>
<keyword evidence="9" id="KW-1185">Reference proteome</keyword>
<dbReference type="CDD" id="cd07560">
    <property type="entry name" value="Peptidase_S41_CPP"/>
    <property type="match status" value="1"/>
</dbReference>
<dbReference type="InterPro" id="IPR036034">
    <property type="entry name" value="PDZ_sf"/>
</dbReference>
<dbReference type="SMART" id="SM00245">
    <property type="entry name" value="TSPc"/>
    <property type="match status" value="1"/>
</dbReference>
<dbReference type="GO" id="GO:0006508">
    <property type="term" value="P:proteolysis"/>
    <property type="evidence" value="ECO:0007669"/>
    <property type="project" value="UniProtKB-KW"/>
</dbReference>
<feature type="region of interest" description="Disordered" evidence="6">
    <location>
        <begin position="393"/>
        <end position="430"/>
    </location>
</feature>
<dbReference type="GO" id="GO:0030288">
    <property type="term" value="C:outer membrane-bounded periplasmic space"/>
    <property type="evidence" value="ECO:0007669"/>
    <property type="project" value="TreeGrafter"/>
</dbReference>
<accession>A0A975BWG6</accession>
<dbReference type="GO" id="GO:0007165">
    <property type="term" value="P:signal transduction"/>
    <property type="evidence" value="ECO:0007669"/>
    <property type="project" value="TreeGrafter"/>
</dbReference>
<dbReference type="PROSITE" id="PS50106">
    <property type="entry name" value="PDZ"/>
    <property type="match status" value="1"/>
</dbReference>
<dbReference type="SUPFAM" id="SSF52096">
    <property type="entry name" value="ClpP/crotonase"/>
    <property type="match status" value="1"/>
</dbReference>
<gene>
    <name evidence="8" type="ORF">dnm_090260</name>
</gene>
<dbReference type="Gene3D" id="2.30.42.10">
    <property type="match status" value="1"/>
</dbReference>
<dbReference type="Pfam" id="PF22694">
    <property type="entry name" value="CtpB_N-like"/>
    <property type="match status" value="1"/>
</dbReference>
<keyword evidence="3 5" id="KW-0378">Hydrolase</keyword>
<dbReference type="Pfam" id="PF03572">
    <property type="entry name" value="Peptidase_S41"/>
    <property type="match status" value="1"/>
</dbReference>
<evidence type="ECO:0000256" key="3">
    <source>
        <dbReference type="ARBA" id="ARBA00022801"/>
    </source>
</evidence>
<reference evidence="8" key="1">
    <citation type="journal article" date="2021" name="Microb. Physiol.">
        <title>Proteogenomic Insights into the Physiology of Marine, Sulfate-Reducing, Filamentous Desulfonema limicola and Desulfonema magnum.</title>
        <authorList>
            <person name="Schnaars V."/>
            <person name="Wohlbrand L."/>
            <person name="Scheve S."/>
            <person name="Hinrichs C."/>
            <person name="Reinhardt R."/>
            <person name="Rabus R."/>
        </authorList>
    </citation>
    <scope>NUCLEOTIDE SEQUENCE</scope>
    <source>
        <strain evidence="8">4be13</strain>
    </source>
</reference>
<dbReference type="Pfam" id="PF17820">
    <property type="entry name" value="PDZ_6"/>
    <property type="match status" value="1"/>
</dbReference>